<dbReference type="SUPFAM" id="SSF49899">
    <property type="entry name" value="Concanavalin A-like lectins/glucanases"/>
    <property type="match status" value="1"/>
</dbReference>
<dbReference type="PROSITE" id="PS50188">
    <property type="entry name" value="B302_SPRY"/>
    <property type="match status" value="1"/>
</dbReference>
<dbReference type="InterPro" id="IPR050672">
    <property type="entry name" value="FBXO45-Fsn/SPSB_families"/>
</dbReference>
<dbReference type="Pfam" id="PF00622">
    <property type="entry name" value="SPRY"/>
    <property type="match status" value="1"/>
</dbReference>
<dbReference type="Gene3D" id="2.60.120.920">
    <property type="match status" value="1"/>
</dbReference>
<dbReference type="EMBL" id="JARKIK010000085">
    <property type="protein sequence ID" value="KAK8724413.1"/>
    <property type="molecule type" value="Genomic_DNA"/>
</dbReference>
<accession>A0AAW0W4M9</accession>
<evidence type="ECO:0000259" key="1">
    <source>
        <dbReference type="PROSITE" id="PS50188"/>
    </source>
</evidence>
<dbReference type="InterPro" id="IPR013320">
    <property type="entry name" value="ConA-like_dom_sf"/>
</dbReference>
<proteinExistence type="predicted"/>
<dbReference type="PANTHER" id="PTHR12245">
    <property type="entry name" value="SPRY DOMAIN CONTAINING SOCS BOX PROTEIN"/>
    <property type="match status" value="1"/>
</dbReference>
<evidence type="ECO:0000313" key="3">
    <source>
        <dbReference type="Proteomes" id="UP001445076"/>
    </source>
</evidence>
<keyword evidence="3" id="KW-1185">Reference proteome</keyword>
<feature type="domain" description="B30.2/SPRY" evidence="1">
    <location>
        <begin position="1"/>
        <end position="195"/>
    </location>
</feature>
<dbReference type="PANTHER" id="PTHR12245:SF5">
    <property type="entry name" value="SPRY DOMAIN-CONTAINING SOCS BOX PROTEIN 3"/>
    <property type="match status" value="1"/>
</dbReference>
<dbReference type="GO" id="GO:0043161">
    <property type="term" value="P:proteasome-mediated ubiquitin-dependent protein catabolic process"/>
    <property type="evidence" value="ECO:0007669"/>
    <property type="project" value="TreeGrafter"/>
</dbReference>
<protein>
    <recommendedName>
        <fullName evidence="1">B30.2/SPRY domain-containing protein</fullName>
    </recommendedName>
</protein>
<dbReference type="InterPro" id="IPR001870">
    <property type="entry name" value="B30.2/SPRY"/>
</dbReference>
<dbReference type="AlphaFoldDB" id="A0AAW0W4M9"/>
<organism evidence="2 3">
    <name type="scientific">Cherax quadricarinatus</name>
    <name type="common">Australian red claw crayfish</name>
    <dbReference type="NCBI Taxonomy" id="27406"/>
    <lineage>
        <taxon>Eukaryota</taxon>
        <taxon>Metazoa</taxon>
        <taxon>Ecdysozoa</taxon>
        <taxon>Arthropoda</taxon>
        <taxon>Crustacea</taxon>
        <taxon>Multicrustacea</taxon>
        <taxon>Malacostraca</taxon>
        <taxon>Eumalacostraca</taxon>
        <taxon>Eucarida</taxon>
        <taxon>Decapoda</taxon>
        <taxon>Pleocyemata</taxon>
        <taxon>Astacidea</taxon>
        <taxon>Parastacoidea</taxon>
        <taxon>Parastacidae</taxon>
        <taxon>Cherax</taxon>
    </lineage>
</organism>
<evidence type="ECO:0000313" key="2">
    <source>
        <dbReference type="EMBL" id="KAK8724413.1"/>
    </source>
</evidence>
<name>A0AAW0W4M9_CHEQU</name>
<dbReference type="GO" id="GO:0019005">
    <property type="term" value="C:SCF ubiquitin ligase complex"/>
    <property type="evidence" value="ECO:0007669"/>
    <property type="project" value="TreeGrafter"/>
</dbReference>
<sequence length="360" mass="41868">MTENIISVMFETEEKLAWTWNPSPAHSYLNLIRIDSFQEISTFGGTYQGDLHPMIFVQGSDPLPHNRYHCWTICIQNIWNAEVMLGVATENAEFIDDWNYMGRIGRDGHSWTLSSRGSLYHHNYAVVHEDYRLFPRDLVTVHLDLIKRTLMFAINNKVIGLQYQNLPHGVDLYPVVGVAGRCVLRLVSAYMCESSLHLMSLVTHIIARCKARAPKIQSRVPKFPDGTCLQWCGTVSIDKLLLPPGLMKTCKVLYPWFFADHQMKPYTRAEQRRRCNKHKMPKVIRFADSKTNESSAERRDMTKRIVKSRKCHCGNINKDNSCSHESVLRFFRKRDICYLSSSDDEIFPRITKKNKKRLRR</sequence>
<dbReference type="InterPro" id="IPR003877">
    <property type="entry name" value="SPRY_dom"/>
</dbReference>
<dbReference type="Proteomes" id="UP001445076">
    <property type="component" value="Unassembled WGS sequence"/>
</dbReference>
<gene>
    <name evidence="2" type="ORF">OTU49_011062</name>
</gene>
<comment type="caution">
    <text evidence="2">The sequence shown here is derived from an EMBL/GenBank/DDBJ whole genome shotgun (WGS) entry which is preliminary data.</text>
</comment>
<reference evidence="2 3" key="1">
    <citation type="journal article" date="2024" name="BMC Genomics">
        <title>Genome assembly of redclaw crayfish (Cherax quadricarinatus) provides insights into its immune adaptation and hypoxia tolerance.</title>
        <authorList>
            <person name="Liu Z."/>
            <person name="Zheng J."/>
            <person name="Li H."/>
            <person name="Fang K."/>
            <person name="Wang S."/>
            <person name="He J."/>
            <person name="Zhou D."/>
            <person name="Weng S."/>
            <person name="Chi M."/>
            <person name="Gu Z."/>
            <person name="He J."/>
            <person name="Li F."/>
            <person name="Wang M."/>
        </authorList>
    </citation>
    <scope>NUCLEOTIDE SEQUENCE [LARGE SCALE GENOMIC DNA]</scope>
    <source>
        <strain evidence="2">ZL_2023a</strain>
    </source>
</reference>
<dbReference type="InterPro" id="IPR043136">
    <property type="entry name" value="B30.2/SPRY_sf"/>
</dbReference>